<dbReference type="RefSeq" id="WP_068167073.1">
    <property type="nucleotide sequence ID" value="NZ_AOGK01000005.1"/>
</dbReference>
<dbReference type="EMBL" id="AOGK01000005">
    <property type="protein sequence ID" value="MDG5975150.1"/>
    <property type="molecule type" value="Genomic_DNA"/>
</dbReference>
<evidence type="ECO:0000313" key="2">
    <source>
        <dbReference type="Proteomes" id="UP001152876"/>
    </source>
</evidence>
<protein>
    <submittedName>
        <fullName evidence="1">Uncharacterized protein</fullName>
    </submittedName>
</protein>
<comment type="caution">
    <text evidence="1">The sequence shown here is derived from an EMBL/GenBank/DDBJ whole genome shotgun (WGS) entry which is preliminary data.</text>
</comment>
<dbReference type="AlphaFoldDB" id="A0A9X4NVH7"/>
<accession>A0A9X4NVH7</accession>
<organism evidence="1 2">
    <name type="scientific">Hydrogenophaga taeniospiralis CCUG 15921</name>
    <dbReference type="NCBI Taxonomy" id="1281780"/>
    <lineage>
        <taxon>Bacteria</taxon>
        <taxon>Pseudomonadati</taxon>
        <taxon>Pseudomonadota</taxon>
        <taxon>Betaproteobacteria</taxon>
        <taxon>Burkholderiales</taxon>
        <taxon>Comamonadaceae</taxon>
        <taxon>Hydrogenophaga</taxon>
    </lineage>
</organism>
<keyword evidence="2" id="KW-1185">Reference proteome</keyword>
<proteinExistence type="predicted"/>
<gene>
    <name evidence="1" type="ORF">H010_07821</name>
</gene>
<evidence type="ECO:0000313" key="1">
    <source>
        <dbReference type="EMBL" id="MDG5975150.1"/>
    </source>
</evidence>
<name>A0A9X4NVH7_9BURK</name>
<dbReference type="Proteomes" id="UP001152876">
    <property type="component" value="Unassembled WGS sequence"/>
</dbReference>
<dbReference type="OrthoDB" id="8687690at2"/>
<reference evidence="1" key="1">
    <citation type="submission" date="2013-01" db="EMBL/GenBank/DDBJ databases">
        <title>Genome draft of Hydrogenophaga taeniospiralis 2K1.</title>
        <authorList>
            <person name="Gomila M."/>
            <person name="Lalucat J."/>
        </authorList>
    </citation>
    <scope>NUCLEOTIDE SEQUENCE</scope>
    <source>
        <strain evidence="1">CCUG 15921</strain>
    </source>
</reference>
<sequence>MQSSYAERFERDMGCTESEWLGWLPAAIGGCAWQREDYTVRVDIPPGSLQLSWQTRPPRVIALMRMPVLHVGFVFDGLDAAQRHAFMKRFDLYMQRGGG</sequence>